<gene>
    <name evidence="2" type="ORF">SAMN06296008_101375</name>
</gene>
<sequence>MITHSSMSPPSDWVQRFIHLIPRREEGRVLDLACGSGRHSLYAAQQGYQVLAVDLRTGPLLELQENLPLDLKNRIEVMELDLEQPEFPALKKDYFIDGIIVTNYLNRPHFHQVLDLLAPGGILIYETFAVGNERFGKPSNPAFLLQKDELWQYIQSRNDFSVVSFEQGYLEVPKPAMIQRICAVKQNIIGLQLQHEY</sequence>
<dbReference type="Proteomes" id="UP000192708">
    <property type="component" value="Unassembled WGS sequence"/>
</dbReference>
<dbReference type="STRING" id="1938817.SAMN06296008_101375"/>
<evidence type="ECO:0000313" key="3">
    <source>
        <dbReference type="Proteomes" id="UP000192708"/>
    </source>
</evidence>
<dbReference type="GO" id="GO:0008168">
    <property type="term" value="F:methyltransferase activity"/>
    <property type="evidence" value="ECO:0007669"/>
    <property type="project" value="UniProtKB-KW"/>
</dbReference>
<reference evidence="2 3" key="1">
    <citation type="submission" date="2017-04" db="EMBL/GenBank/DDBJ databases">
        <authorList>
            <person name="Afonso C.L."/>
            <person name="Miller P.J."/>
            <person name="Scott M.A."/>
            <person name="Spackman E."/>
            <person name="Goraichik I."/>
            <person name="Dimitrov K.M."/>
            <person name="Suarez D.L."/>
            <person name="Swayne D.E."/>
        </authorList>
    </citation>
    <scope>NUCLEOTIDE SEQUENCE [LARGE SCALE GENOMIC DNA]</scope>
    <source>
        <strain evidence="2 3">VK13</strain>
    </source>
</reference>
<keyword evidence="2" id="KW-0489">Methyltransferase</keyword>
<keyword evidence="3" id="KW-1185">Reference proteome</keyword>
<accession>A0A1W1Y4M2</accession>
<dbReference type="SUPFAM" id="SSF53335">
    <property type="entry name" value="S-adenosyl-L-methionine-dependent methyltransferases"/>
    <property type="match status" value="1"/>
</dbReference>
<dbReference type="AlphaFoldDB" id="A0A1W1Y4M2"/>
<dbReference type="EMBL" id="FWXJ01000001">
    <property type="protein sequence ID" value="SMC31105.1"/>
    <property type="molecule type" value="Genomic_DNA"/>
</dbReference>
<name>A0A1W1Y4M2_9BURK</name>
<dbReference type="Gene3D" id="3.40.50.150">
    <property type="entry name" value="Vaccinia Virus protein VP39"/>
    <property type="match status" value="1"/>
</dbReference>
<proteinExistence type="predicted"/>
<evidence type="ECO:0000313" key="2">
    <source>
        <dbReference type="EMBL" id="SMC31105.1"/>
    </source>
</evidence>
<organism evidence="2 3">
    <name type="scientific">Polynucleobacter kasalickyi</name>
    <dbReference type="NCBI Taxonomy" id="1938817"/>
    <lineage>
        <taxon>Bacteria</taxon>
        <taxon>Pseudomonadati</taxon>
        <taxon>Pseudomonadota</taxon>
        <taxon>Betaproteobacteria</taxon>
        <taxon>Burkholderiales</taxon>
        <taxon>Burkholderiaceae</taxon>
        <taxon>Polynucleobacter</taxon>
    </lineage>
</organism>
<feature type="domain" description="Methyltransferase" evidence="1">
    <location>
        <begin position="29"/>
        <end position="121"/>
    </location>
</feature>
<keyword evidence="2" id="KW-0808">Transferase</keyword>
<dbReference type="CDD" id="cd02440">
    <property type="entry name" value="AdoMet_MTases"/>
    <property type="match status" value="1"/>
</dbReference>
<protein>
    <submittedName>
        <fullName evidence="2">Methyltransferase domain-containing protein</fullName>
    </submittedName>
</protein>
<dbReference type="GO" id="GO:0032259">
    <property type="term" value="P:methylation"/>
    <property type="evidence" value="ECO:0007669"/>
    <property type="project" value="UniProtKB-KW"/>
</dbReference>
<dbReference type="Pfam" id="PF13649">
    <property type="entry name" value="Methyltransf_25"/>
    <property type="match status" value="1"/>
</dbReference>
<dbReference type="InterPro" id="IPR041698">
    <property type="entry name" value="Methyltransf_25"/>
</dbReference>
<dbReference type="InterPro" id="IPR029063">
    <property type="entry name" value="SAM-dependent_MTases_sf"/>
</dbReference>
<evidence type="ECO:0000259" key="1">
    <source>
        <dbReference type="Pfam" id="PF13649"/>
    </source>
</evidence>